<dbReference type="OrthoDB" id="8641508at2"/>
<dbReference type="AlphaFoldDB" id="W0PEZ3"/>
<keyword evidence="2" id="KW-0732">Signal</keyword>
<keyword evidence="3" id="KW-0675">Receptor</keyword>
<proteinExistence type="inferred from homology"/>
<evidence type="ECO:0000313" key="3">
    <source>
        <dbReference type="EMBL" id="AHG63845.1"/>
    </source>
</evidence>
<dbReference type="HOGENOM" id="CLU_045683_0_0_4"/>
<dbReference type="EMBL" id="CP003915">
    <property type="protein sequence ID" value="AHG63845.1"/>
    <property type="molecule type" value="Genomic_DNA"/>
</dbReference>
<dbReference type="PANTHER" id="PTHR42928">
    <property type="entry name" value="TRICARBOXYLATE-BINDING PROTEIN"/>
    <property type="match status" value="1"/>
</dbReference>
<dbReference type="PATRIC" id="fig|1247726.3.peg.1944"/>
<organism evidence="3 4">
    <name type="scientific">Advenella mimigardefordensis (strain DSM 17166 / LMG 22922 / DPN7)</name>
    <dbReference type="NCBI Taxonomy" id="1247726"/>
    <lineage>
        <taxon>Bacteria</taxon>
        <taxon>Pseudomonadati</taxon>
        <taxon>Pseudomonadota</taxon>
        <taxon>Betaproteobacteria</taxon>
        <taxon>Burkholderiales</taxon>
        <taxon>Alcaligenaceae</taxon>
    </lineage>
</organism>
<evidence type="ECO:0000313" key="4">
    <source>
        <dbReference type="Proteomes" id="UP000019095"/>
    </source>
</evidence>
<dbReference type="SUPFAM" id="SSF53850">
    <property type="entry name" value="Periplasmic binding protein-like II"/>
    <property type="match status" value="1"/>
</dbReference>
<dbReference type="RefSeq" id="WP_042070156.1">
    <property type="nucleotide sequence ID" value="NZ_CP003915.1"/>
</dbReference>
<feature type="chain" id="PRO_5004792884" evidence="2">
    <location>
        <begin position="24"/>
        <end position="323"/>
    </location>
</feature>
<dbReference type="STRING" id="1247726.MIM_c17640"/>
<feature type="signal peptide" evidence="2">
    <location>
        <begin position="1"/>
        <end position="23"/>
    </location>
</feature>
<dbReference type="PANTHER" id="PTHR42928:SF5">
    <property type="entry name" value="BLR1237 PROTEIN"/>
    <property type="match status" value="1"/>
</dbReference>
<keyword evidence="4" id="KW-1185">Reference proteome</keyword>
<dbReference type="eggNOG" id="COG3181">
    <property type="taxonomic scope" value="Bacteria"/>
</dbReference>
<comment type="similarity">
    <text evidence="1">Belongs to the UPF0065 (bug) family.</text>
</comment>
<dbReference type="InterPro" id="IPR005064">
    <property type="entry name" value="BUG"/>
</dbReference>
<dbReference type="InterPro" id="IPR042100">
    <property type="entry name" value="Bug_dom1"/>
</dbReference>
<dbReference type="PIRSF" id="PIRSF017082">
    <property type="entry name" value="YflP"/>
    <property type="match status" value="1"/>
</dbReference>
<dbReference type="CDD" id="cd07012">
    <property type="entry name" value="PBP2_Bug_TTT"/>
    <property type="match status" value="1"/>
</dbReference>
<gene>
    <name evidence="3" type="ORF">MIM_c17640</name>
</gene>
<dbReference type="KEGG" id="amim:MIM_c17640"/>
<accession>W0PEZ3</accession>
<name>W0PEZ3_ADVMD</name>
<protein>
    <submittedName>
        <fullName evidence="3">Putative Bug-like extracytoplasmic solute binding receptor, TTT family</fullName>
    </submittedName>
</protein>
<reference evidence="3 4" key="1">
    <citation type="journal article" date="2014" name="Microbiology">
        <title>Unravelling the complete genome sequence of Advenella mimigardefordensis strain DPN7T and novel insights in the catabolism of the xenobiotic polythioester precursor 3,3'-dithiodipropionate.</title>
        <authorList>
            <person name="Wubbeler J.H."/>
            <person name="Hiessl S."/>
            <person name="Schuldes J."/>
            <person name="Thurmer A."/>
            <person name="Daniel R."/>
            <person name="Steinbuchel A."/>
        </authorList>
    </citation>
    <scope>NUCLEOTIDE SEQUENCE [LARGE SCALE GENOMIC DNA]</scope>
    <source>
        <strain evidence="4">DSM 17166 / LMG 22922 / DPN7</strain>
    </source>
</reference>
<dbReference type="Gene3D" id="3.40.190.150">
    <property type="entry name" value="Bordetella uptake gene, domain 1"/>
    <property type="match status" value="1"/>
</dbReference>
<evidence type="ECO:0000256" key="1">
    <source>
        <dbReference type="ARBA" id="ARBA00006987"/>
    </source>
</evidence>
<sequence>MFTSLFRAVLGASLAVVSHGATAQSYPEKPITLIVPFAPGASADLIARAVGRELSSSLGQPVVVENKPGAGGSLGLMALSKMPADGYAIGLGATGAIAVSPHLPDAPPLKPERDLAPVAKLADIPLVLVSNVSNGYPNLQALLKAARSSPGTVSFGHAGQYTSQHLAGQLLANMAQVQLLAVPYKGSGPAVTDLLGGYIPAAVVDLTSAYPHIRAGKLTALGVTSASRSKVAPDIPTIDEAGIKGYSASGWMGLFVPAKTPVAIRDKLSYAVSEAIANPSLQSQFVKIAVEPAFADAKSFQSFITQESDKWAQVIKEMPPSEK</sequence>
<dbReference type="Gene3D" id="3.40.190.10">
    <property type="entry name" value="Periplasmic binding protein-like II"/>
    <property type="match status" value="1"/>
</dbReference>
<evidence type="ECO:0000256" key="2">
    <source>
        <dbReference type="SAM" id="SignalP"/>
    </source>
</evidence>
<dbReference type="Pfam" id="PF03401">
    <property type="entry name" value="TctC"/>
    <property type="match status" value="1"/>
</dbReference>
<dbReference type="Proteomes" id="UP000019095">
    <property type="component" value="Chromosome"/>
</dbReference>